<dbReference type="Pfam" id="PF14111">
    <property type="entry name" value="DUF4283"/>
    <property type="match status" value="1"/>
</dbReference>
<evidence type="ECO:0000313" key="4">
    <source>
        <dbReference type="Proteomes" id="UP001396334"/>
    </source>
</evidence>
<organism evidence="3 4">
    <name type="scientific">Hibiscus sabdariffa</name>
    <name type="common">roselle</name>
    <dbReference type="NCBI Taxonomy" id="183260"/>
    <lineage>
        <taxon>Eukaryota</taxon>
        <taxon>Viridiplantae</taxon>
        <taxon>Streptophyta</taxon>
        <taxon>Embryophyta</taxon>
        <taxon>Tracheophyta</taxon>
        <taxon>Spermatophyta</taxon>
        <taxon>Magnoliopsida</taxon>
        <taxon>eudicotyledons</taxon>
        <taxon>Gunneridae</taxon>
        <taxon>Pentapetalae</taxon>
        <taxon>rosids</taxon>
        <taxon>malvids</taxon>
        <taxon>Malvales</taxon>
        <taxon>Malvaceae</taxon>
        <taxon>Malvoideae</taxon>
        <taxon>Hibiscus</taxon>
    </lineage>
</organism>
<evidence type="ECO:0000259" key="2">
    <source>
        <dbReference type="Pfam" id="PF14111"/>
    </source>
</evidence>
<dbReference type="Proteomes" id="UP001396334">
    <property type="component" value="Unassembled WGS sequence"/>
</dbReference>
<dbReference type="PANTHER" id="PTHR31286">
    <property type="entry name" value="GLYCINE-RICH CELL WALL STRUCTURAL PROTEIN 1.8-LIKE"/>
    <property type="match status" value="1"/>
</dbReference>
<dbReference type="InterPro" id="IPR025558">
    <property type="entry name" value="DUF4283"/>
</dbReference>
<comment type="caution">
    <text evidence="3">The sequence shown here is derived from an EMBL/GenBank/DDBJ whole genome shotgun (WGS) entry which is preliminary data.</text>
</comment>
<evidence type="ECO:0000256" key="1">
    <source>
        <dbReference type="SAM" id="MobiDB-lite"/>
    </source>
</evidence>
<keyword evidence="4" id="KW-1185">Reference proteome</keyword>
<dbReference type="InterPro" id="IPR040256">
    <property type="entry name" value="At4g02000-like"/>
</dbReference>
<name>A0ABR2PYV1_9ROSI</name>
<gene>
    <name evidence="3" type="ORF">V6N11_007838</name>
</gene>
<proteinExistence type="predicted"/>
<dbReference type="EMBL" id="JBBPBN010000048">
    <property type="protein sequence ID" value="KAK8993611.1"/>
    <property type="molecule type" value="Genomic_DNA"/>
</dbReference>
<feature type="region of interest" description="Disordered" evidence="1">
    <location>
        <begin position="255"/>
        <end position="281"/>
    </location>
</feature>
<accession>A0ABR2PYV1</accession>
<dbReference type="PANTHER" id="PTHR31286:SF173">
    <property type="entry name" value="DUF4283 DOMAIN-CONTAINING PROTEIN"/>
    <property type="match status" value="1"/>
</dbReference>
<protein>
    <recommendedName>
        <fullName evidence="2">DUF4283 domain-containing protein</fullName>
    </recommendedName>
</protein>
<evidence type="ECO:0000313" key="3">
    <source>
        <dbReference type="EMBL" id="KAK8993611.1"/>
    </source>
</evidence>
<feature type="domain" description="DUF4283" evidence="2">
    <location>
        <begin position="69"/>
        <end position="150"/>
    </location>
</feature>
<reference evidence="3 4" key="1">
    <citation type="journal article" date="2024" name="G3 (Bethesda)">
        <title>Genome assembly of Hibiscus sabdariffa L. provides insights into metabolisms of medicinal natural products.</title>
        <authorList>
            <person name="Kim T."/>
        </authorList>
    </citation>
    <scope>NUCLEOTIDE SEQUENCE [LARGE SCALE GENOMIC DNA]</scope>
    <source>
        <strain evidence="3">TK-2024</strain>
        <tissue evidence="3">Old leaves</tissue>
    </source>
</reference>
<sequence>MDVVAPVVPTPISYKDMFTGSTHLRPSEDIVDLDDDDIELLDDDVIIGLSDGVPTIDFSNRVQSLAIKSMELTLVVKILGRQISYNTLQNHIYNIWMPSYPIKLIDIENDFFLVKFSDRGDYLKVLTEGPWTIFGHYITVEPWSTDFNPLQASPSRVMAWIRLPWLPATLFKRSFIETIGNQIGSVIKMDFQTDNGCRGRFARMVVNINLHKPLVSKLIINGRLQLIEYESLPTVCFHYGIYGHLKDICPKLHARDDPEPMQHENAVQSSPSHDNPAPADPFGPWMLVDRKKWQSKLTSVNQAVRSVASIVPTSNPVFNSSDLVNVPISRQSLEDPRNLLLAPIPPPSPPPAVSVVQQDNLPVDPPGPLPAASKATGKSVAASIKGSNLIRSKKVGILVSKNPISHHASSIVSMQNVRWTEASSKVLRPSSIIKSSTKSLLDRLKHQVVQLVDDSHPPIPIAAIAGANSKDGHVAMVE</sequence>